<evidence type="ECO:0000256" key="1">
    <source>
        <dbReference type="SAM" id="MobiDB-lite"/>
    </source>
</evidence>
<accession>A0A6A4V5H7</accession>
<evidence type="ECO:0008006" key="5">
    <source>
        <dbReference type="Google" id="ProtNLM"/>
    </source>
</evidence>
<dbReference type="AlphaFoldDB" id="A0A6A4V5H7"/>
<proteinExistence type="predicted"/>
<dbReference type="OrthoDB" id="17569at2759"/>
<comment type="caution">
    <text evidence="3">The sequence shown here is derived from an EMBL/GenBank/DDBJ whole genome shotgun (WGS) entry which is preliminary data.</text>
</comment>
<keyword evidence="2" id="KW-1133">Transmembrane helix</keyword>
<sequence length="402" mass="43524">MPSKYRCPNGRATQGRRYTKYRLSPPPQANLSWRQCLDEVGSSVTPMQRNTWAVDGRCYHLITQPDKRLHAEKGCQRLGTEGTLYEPVAGLDLALDMLNVEGVFRLQTRSKTHVWVQGMEEQDSEAPGGHLSAILGGAVGGVIVLALTALGVIRGRNGRRQRRRHKQFVPPVDDSSEFLGLNPNPIYGGSQHEDEHLYSEVSNPDAIYEECSYTAPVKQPSPEPPPPPPLPASRPSVDSLTDAADTPSTDDLDYEVFPMETAPAPTGGVLTTGRSTTATRTLAPPAQEDPDYEPFPIDPQMPSGESSSATGPSISASSRSFPAVPEISRPPTLEYAVPLVGGKQPDDQQLNHSFNTLPIGVAPVADEAEYAQPYRASRADTARRSIPDVAFNAMGMSRTESG</sequence>
<keyword evidence="2" id="KW-0812">Transmembrane</keyword>
<gene>
    <name evidence="3" type="ORF">FJT64_014756</name>
</gene>
<dbReference type="Proteomes" id="UP000440578">
    <property type="component" value="Unassembled WGS sequence"/>
</dbReference>
<evidence type="ECO:0000313" key="3">
    <source>
        <dbReference type="EMBL" id="KAF0286824.1"/>
    </source>
</evidence>
<name>A0A6A4V5H7_AMPAM</name>
<reference evidence="3 4" key="1">
    <citation type="submission" date="2019-07" db="EMBL/GenBank/DDBJ databases">
        <title>Draft genome assembly of a fouling barnacle, Amphibalanus amphitrite (Darwin, 1854): The first reference genome for Thecostraca.</title>
        <authorList>
            <person name="Kim W."/>
        </authorList>
    </citation>
    <scope>NUCLEOTIDE SEQUENCE [LARGE SCALE GENOMIC DNA]</scope>
    <source>
        <strain evidence="3">SNU_AA5</strain>
        <tissue evidence="3">Soma without cirri and trophi</tissue>
    </source>
</reference>
<evidence type="ECO:0000256" key="2">
    <source>
        <dbReference type="SAM" id="Phobius"/>
    </source>
</evidence>
<organism evidence="3 4">
    <name type="scientific">Amphibalanus amphitrite</name>
    <name type="common">Striped barnacle</name>
    <name type="synonym">Balanus amphitrite</name>
    <dbReference type="NCBI Taxonomy" id="1232801"/>
    <lineage>
        <taxon>Eukaryota</taxon>
        <taxon>Metazoa</taxon>
        <taxon>Ecdysozoa</taxon>
        <taxon>Arthropoda</taxon>
        <taxon>Crustacea</taxon>
        <taxon>Multicrustacea</taxon>
        <taxon>Cirripedia</taxon>
        <taxon>Thoracica</taxon>
        <taxon>Thoracicalcarea</taxon>
        <taxon>Balanomorpha</taxon>
        <taxon>Balanoidea</taxon>
        <taxon>Balanidae</taxon>
        <taxon>Amphibalaninae</taxon>
        <taxon>Amphibalanus</taxon>
    </lineage>
</organism>
<feature type="compositionally biased region" description="Low complexity" evidence="1">
    <location>
        <begin position="271"/>
        <end position="283"/>
    </location>
</feature>
<feature type="compositionally biased region" description="Basic residues" evidence="1">
    <location>
        <begin position="158"/>
        <end position="167"/>
    </location>
</feature>
<protein>
    <recommendedName>
        <fullName evidence="5">C-type lectin domain-containing protein</fullName>
    </recommendedName>
</protein>
<feature type="compositionally biased region" description="Low complexity" evidence="1">
    <location>
        <begin position="302"/>
        <end position="320"/>
    </location>
</feature>
<feature type="compositionally biased region" description="Pro residues" evidence="1">
    <location>
        <begin position="219"/>
        <end position="232"/>
    </location>
</feature>
<evidence type="ECO:0000313" key="4">
    <source>
        <dbReference type="Proteomes" id="UP000440578"/>
    </source>
</evidence>
<feature type="region of interest" description="Disordered" evidence="1">
    <location>
        <begin position="215"/>
        <end position="327"/>
    </location>
</feature>
<dbReference type="EMBL" id="VIIS01002228">
    <property type="protein sequence ID" value="KAF0286824.1"/>
    <property type="molecule type" value="Genomic_DNA"/>
</dbReference>
<keyword evidence="2" id="KW-0472">Membrane</keyword>
<feature type="region of interest" description="Disordered" evidence="1">
    <location>
        <begin position="158"/>
        <end position="192"/>
    </location>
</feature>
<feature type="transmembrane region" description="Helical" evidence="2">
    <location>
        <begin position="131"/>
        <end position="153"/>
    </location>
</feature>
<keyword evidence="4" id="KW-1185">Reference proteome</keyword>